<feature type="region of interest" description="Disordered" evidence="1">
    <location>
        <begin position="60"/>
        <end position="138"/>
    </location>
</feature>
<name>A0A841FMZ9_9ACTN</name>
<evidence type="ECO:0000313" key="3">
    <source>
        <dbReference type="Proteomes" id="UP000548476"/>
    </source>
</evidence>
<dbReference type="AlphaFoldDB" id="A0A841FMZ9"/>
<sequence length="313" mass="34231">MGRHSSEDDGAQPDALDVDDTPERDREADEFWDLVGVEPVEIALSKGVGYTLRAYVTVEAEAVEDDEDEEVADEDLDDETADADDSAAESDDDETDEAVEDDEDEDDAPKGKAKKKVEAESEDAEEPDEADFAEDEDTEVAAPVAEIADADIDEAPRFLTADGKLLLFDTPALLAAYVRENRDHDLADLDKWDDVVSGIKDEWVVPTEEDTYELDLVVENLRGGRDAWDHELLISAGELARDLAYALHLKSVLTALAPGSPIDDLDDALRAVEAGGFGGFLAKRRLRKIGAQQASLAWRSIIGKITAAVDWRK</sequence>
<feature type="compositionally biased region" description="Acidic residues" evidence="1">
    <location>
        <begin position="8"/>
        <end position="20"/>
    </location>
</feature>
<reference evidence="2 3" key="1">
    <citation type="submission" date="2020-08" db="EMBL/GenBank/DDBJ databases">
        <title>Genomic Encyclopedia of Type Strains, Phase IV (KMG-IV): sequencing the most valuable type-strain genomes for metagenomic binning, comparative biology and taxonomic classification.</title>
        <authorList>
            <person name="Goeker M."/>
        </authorList>
    </citation>
    <scope>NUCLEOTIDE SEQUENCE [LARGE SCALE GENOMIC DNA]</scope>
    <source>
        <strain evidence="2 3">YIM 65646</strain>
    </source>
</reference>
<organism evidence="2 3">
    <name type="scientific">Phytomonospora endophytica</name>
    <dbReference type="NCBI Taxonomy" id="714109"/>
    <lineage>
        <taxon>Bacteria</taxon>
        <taxon>Bacillati</taxon>
        <taxon>Actinomycetota</taxon>
        <taxon>Actinomycetes</taxon>
        <taxon>Micromonosporales</taxon>
        <taxon>Micromonosporaceae</taxon>
        <taxon>Phytomonospora</taxon>
    </lineage>
</organism>
<gene>
    <name evidence="2" type="ORF">HNR73_001167</name>
</gene>
<dbReference type="Proteomes" id="UP000548476">
    <property type="component" value="Unassembled WGS sequence"/>
</dbReference>
<keyword evidence="3" id="KW-1185">Reference proteome</keyword>
<evidence type="ECO:0000256" key="1">
    <source>
        <dbReference type="SAM" id="MobiDB-lite"/>
    </source>
</evidence>
<proteinExistence type="predicted"/>
<accession>A0A841FMZ9</accession>
<feature type="compositionally biased region" description="Acidic residues" evidence="1">
    <location>
        <begin position="120"/>
        <end position="138"/>
    </location>
</feature>
<comment type="caution">
    <text evidence="2">The sequence shown here is derived from an EMBL/GenBank/DDBJ whole genome shotgun (WGS) entry which is preliminary data.</text>
</comment>
<feature type="compositionally biased region" description="Acidic residues" evidence="1">
    <location>
        <begin position="61"/>
        <end position="107"/>
    </location>
</feature>
<protein>
    <submittedName>
        <fullName evidence="2">Uncharacterized protein</fullName>
    </submittedName>
</protein>
<feature type="region of interest" description="Disordered" evidence="1">
    <location>
        <begin position="1"/>
        <end position="30"/>
    </location>
</feature>
<dbReference type="EMBL" id="JACHGT010000002">
    <property type="protein sequence ID" value="MBB6033320.1"/>
    <property type="molecule type" value="Genomic_DNA"/>
</dbReference>
<dbReference type="RefSeq" id="WP_184786195.1">
    <property type="nucleotide sequence ID" value="NZ_BONT01000025.1"/>
</dbReference>
<evidence type="ECO:0000313" key="2">
    <source>
        <dbReference type="EMBL" id="MBB6033320.1"/>
    </source>
</evidence>